<comment type="caution">
    <text evidence="2">The sequence shown here is derived from an EMBL/GenBank/DDBJ whole genome shotgun (WGS) entry which is preliminary data.</text>
</comment>
<dbReference type="PANTHER" id="PTHR37542">
    <property type="entry name" value="HELO DOMAIN-CONTAINING PROTEIN-RELATED"/>
    <property type="match status" value="1"/>
</dbReference>
<dbReference type="PROSITE" id="PS50011">
    <property type="entry name" value="PROTEIN_KINASE_DOM"/>
    <property type="match status" value="1"/>
</dbReference>
<keyword evidence="3" id="KW-1185">Reference proteome</keyword>
<evidence type="ECO:0000259" key="1">
    <source>
        <dbReference type="PROSITE" id="PS50011"/>
    </source>
</evidence>
<dbReference type="SUPFAM" id="SSF56112">
    <property type="entry name" value="Protein kinase-like (PK-like)"/>
    <property type="match status" value="1"/>
</dbReference>
<evidence type="ECO:0000313" key="3">
    <source>
        <dbReference type="Proteomes" id="UP001187734"/>
    </source>
</evidence>
<dbReference type="InterPro" id="IPR011009">
    <property type="entry name" value="Kinase-like_dom_sf"/>
</dbReference>
<dbReference type="AlphaFoldDB" id="A0AAE8MBB0"/>
<dbReference type="GO" id="GO:0004672">
    <property type="term" value="F:protein kinase activity"/>
    <property type="evidence" value="ECO:0007669"/>
    <property type="project" value="InterPro"/>
</dbReference>
<reference evidence="2" key="1">
    <citation type="submission" date="2018-03" db="EMBL/GenBank/DDBJ databases">
        <authorList>
            <person name="Guldener U."/>
        </authorList>
    </citation>
    <scope>NUCLEOTIDE SEQUENCE</scope>
</reference>
<dbReference type="Gene3D" id="1.20.120.1020">
    <property type="entry name" value="Prion-inhibition and propagation, HeLo domain"/>
    <property type="match status" value="1"/>
</dbReference>
<dbReference type="Proteomes" id="UP001187734">
    <property type="component" value="Unassembled WGS sequence"/>
</dbReference>
<dbReference type="EMBL" id="ONZP01000243">
    <property type="protein sequence ID" value="SPJ78828.1"/>
    <property type="molecule type" value="Genomic_DNA"/>
</dbReference>
<gene>
    <name evidence="2" type="ORF">FTOL_07219</name>
</gene>
<dbReference type="Gene3D" id="1.10.510.10">
    <property type="entry name" value="Transferase(Phosphotransferase) domain 1"/>
    <property type="match status" value="1"/>
</dbReference>
<proteinExistence type="predicted"/>
<protein>
    <recommendedName>
        <fullName evidence="1">Protein kinase domain-containing protein</fullName>
    </recommendedName>
</protein>
<dbReference type="GO" id="GO:0005524">
    <property type="term" value="F:ATP binding"/>
    <property type="evidence" value="ECO:0007669"/>
    <property type="project" value="InterPro"/>
</dbReference>
<feature type="domain" description="Protein kinase" evidence="1">
    <location>
        <begin position="254"/>
        <end position="551"/>
    </location>
</feature>
<evidence type="ECO:0000313" key="2">
    <source>
        <dbReference type="EMBL" id="SPJ78828.1"/>
    </source>
</evidence>
<dbReference type="InterPro" id="IPR000719">
    <property type="entry name" value="Prot_kinase_dom"/>
</dbReference>
<dbReference type="Pfam" id="PF14479">
    <property type="entry name" value="HeLo"/>
    <property type="match status" value="1"/>
</dbReference>
<dbReference type="InterPro" id="IPR038305">
    <property type="entry name" value="HeLo_sf"/>
</dbReference>
<organism evidence="2 3">
    <name type="scientific">Fusarium torulosum</name>
    <dbReference type="NCBI Taxonomy" id="33205"/>
    <lineage>
        <taxon>Eukaryota</taxon>
        <taxon>Fungi</taxon>
        <taxon>Dikarya</taxon>
        <taxon>Ascomycota</taxon>
        <taxon>Pezizomycotina</taxon>
        <taxon>Sordariomycetes</taxon>
        <taxon>Hypocreomycetidae</taxon>
        <taxon>Hypocreales</taxon>
        <taxon>Nectriaceae</taxon>
        <taxon>Fusarium</taxon>
    </lineage>
</organism>
<accession>A0AAE8MBB0</accession>
<dbReference type="InterPro" id="IPR029498">
    <property type="entry name" value="HeLo_dom"/>
</dbReference>
<sequence length="564" mass="63791">MLDPGSIIALTQITYEGAKRAVDLVLTAVHFPKECEELFVQLKLEEFRLQCWGRSAGLEQGKLIEALHPIFPEIRNALDCISALFQDLNKLQAKFGIVATSVEDVSQRQKELAYKWSKELYKQGLAFSEKQGDDGTPSLISKEQKSFFPVGTFKVNLPARLRWALGSKSKFRDCVAELERYTNKLNQLLPERQSLQYKQDWTRVNIIIVGKADNENTVSLLRHALDGSPVMESSLRGIVERKSVAAAPNTTNFLRGNPQLDKSAFNIPMGTQGKERFIATRRTTGEQVLFEKKSWDDERSMANRSKLQMRLSRLVAMLRPGRSNFLLKAIGFAEDESAKCWWIVYEIPSSVATGSACQVMKLNERLGRPSFHMAPLEVRTKLSFALASAYSELFSSGWVHKAVSSHSIVYFGPQTDLINPSVVGFEFSRQETEESNVDAAKTQAQIEQSIYRHPDYIGNEATRYMTQYDIYAFGLVLIEIAFWQPLADVCPYAKEDKFGKEEAKRVQKWAIQIAETQFAFRVGTVYAKVVSWCLRNSIEVSKDQEDWHPALAFNDHVVVPLSGA</sequence>
<name>A0AAE8MBB0_9HYPO</name>